<keyword evidence="2" id="KW-1185">Reference proteome</keyword>
<gene>
    <name evidence="1" type="ORF">M513_14314</name>
</gene>
<name>A0A085LIL3_9BILA</name>
<protein>
    <submittedName>
        <fullName evidence="1">Uncharacterized protein</fullName>
    </submittedName>
</protein>
<reference evidence="1 2" key="1">
    <citation type="journal article" date="2014" name="Nat. Genet.">
        <title>Genome and transcriptome of the porcine whipworm Trichuris suis.</title>
        <authorList>
            <person name="Jex A.R."/>
            <person name="Nejsum P."/>
            <person name="Schwarz E.M."/>
            <person name="Hu L."/>
            <person name="Young N.D."/>
            <person name="Hall R.S."/>
            <person name="Korhonen P.K."/>
            <person name="Liao S."/>
            <person name="Thamsborg S."/>
            <person name="Xia J."/>
            <person name="Xu P."/>
            <person name="Wang S."/>
            <person name="Scheerlinck J.P."/>
            <person name="Hofmann A."/>
            <person name="Sternberg P.W."/>
            <person name="Wang J."/>
            <person name="Gasser R.B."/>
        </authorList>
    </citation>
    <scope>NUCLEOTIDE SEQUENCE [LARGE SCALE GENOMIC DNA]</scope>
    <source>
        <strain evidence="1">DCEP-RM93M</strain>
    </source>
</reference>
<evidence type="ECO:0000313" key="2">
    <source>
        <dbReference type="Proteomes" id="UP000030764"/>
    </source>
</evidence>
<evidence type="ECO:0000313" key="1">
    <source>
        <dbReference type="EMBL" id="KFD44809.1"/>
    </source>
</evidence>
<accession>A0A085LIL3</accession>
<proteinExistence type="predicted"/>
<feature type="non-terminal residue" evidence="1">
    <location>
        <position position="56"/>
    </location>
</feature>
<sequence>MINNAVYDTHTVGSGIEAFVSAGGTFKRAFENMRTSVHLKLRLEGHVVKQQQYVSL</sequence>
<dbReference type="Proteomes" id="UP000030764">
    <property type="component" value="Unassembled WGS sequence"/>
</dbReference>
<dbReference type="AlphaFoldDB" id="A0A085LIL3"/>
<organism evidence="1 2">
    <name type="scientific">Trichuris suis</name>
    <name type="common">pig whipworm</name>
    <dbReference type="NCBI Taxonomy" id="68888"/>
    <lineage>
        <taxon>Eukaryota</taxon>
        <taxon>Metazoa</taxon>
        <taxon>Ecdysozoa</taxon>
        <taxon>Nematoda</taxon>
        <taxon>Enoplea</taxon>
        <taxon>Dorylaimia</taxon>
        <taxon>Trichinellida</taxon>
        <taxon>Trichuridae</taxon>
        <taxon>Trichuris</taxon>
    </lineage>
</organism>
<dbReference type="EMBL" id="KL364503">
    <property type="protein sequence ID" value="KFD44809.1"/>
    <property type="molecule type" value="Genomic_DNA"/>
</dbReference>